<dbReference type="PRINTS" id="PR00455">
    <property type="entry name" value="HTHTETR"/>
</dbReference>
<proteinExistence type="predicted"/>
<dbReference type="InterPro" id="IPR009057">
    <property type="entry name" value="Homeodomain-like_sf"/>
</dbReference>
<dbReference type="PANTHER" id="PTHR30055:SF234">
    <property type="entry name" value="HTH-TYPE TRANSCRIPTIONAL REGULATOR BETI"/>
    <property type="match status" value="1"/>
</dbReference>
<keyword evidence="3" id="KW-0804">Transcription</keyword>
<accession>A0A1X6X1W3</accession>
<gene>
    <name evidence="6" type="ORF">FM110_08385</name>
</gene>
<dbReference type="RefSeq" id="WP_087104310.1">
    <property type="nucleotide sequence ID" value="NZ_FWFG01000068.1"/>
</dbReference>
<reference evidence="6 7" key="1">
    <citation type="submission" date="2017-02" db="EMBL/GenBank/DDBJ databases">
        <authorList>
            <person name="Peterson S.W."/>
        </authorList>
    </citation>
    <scope>NUCLEOTIDE SEQUENCE [LARGE SCALE GENOMIC DNA]</scope>
    <source>
        <strain evidence="6 7">CIP104813</strain>
    </source>
</reference>
<name>A0A1X6X1W3_9MICO</name>
<organism evidence="6 7">
    <name type="scientific">Brachybacterium nesterenkovii</name>
    <dbReference type="NCBI Taxonomy" id="47847"/>
    <lineage>
        <taxon>Bacteria</taxon>
        <taxon>Bacillati</taxon>
        <taxon>Actinomycetota</taxon>
        <taxon>Actinomycetes</taxon>
        <taxon>Micrococcales</taxon>
        <taxon>Dermabacteraceae</taxon>
        <taxon>Brachybacterium</taxon>
    </lineage>
</organism>
<dbReference type="Gene3D" id="1.10.357.10">
    <property type="entry name" value="Tetracycline Repressor, domain 2"/>
    <property type="match status" value="1"/>
</dbReference>
<evidence type="ECO:0000259" key="5">
    <source>
        <dbReference type="PROSITE" id="PS50977"/>
    </source>
</evidence>
<dbReference type="AlphaFoldDB" id="A0A1X6X1W3"/>
<evidence type="ECO:0000313" key="7">
    <source>
        <dbReference type="Proteomes" id="UP000195981"/>
    </source>
</evidence>
<evidence type="ECO:0000256" key="3">
    <source>
        <dbReference type="ARBA" id="ARBA00023163"/>
    </source>
</evidence>
<evidence type="ECO:0000256" key="4">
    <source>
        <dbReference type="PROSITE-ProRule" id="PRU00335"/>
    </source>
</evidence>
<dbReference type="PROSITE" id="PS50977">
    <property type="entry name" value="HTH_TETR_2"/>
    <property type="match status" value="1"/>
</dbReference>
<keyword evidence="1" id="KW-0805">Transcription regulation</keyword>
<dbReference type="InterPro" id="IPR001647">
    <property type="entry name" value="HTH_TetR"/>
</dbReference>
<keyword evidence="2 4" id="KW-0238">DNA-binding</keyword>
<dbReference type="SUPFAM" id="SSF48498">
    <property type="entry name" value="Tetracyclin repressor-like, C-terminal domain"/>
    <property type="match status" value="1"/>
</dbReference>
<feature type="DNA-binding region" description="H-T-H motif" evidence="4">
    <location>
        <begin position="37"/>
        <end position="56"/>
    </location>
</feature>
<dbReference type="GO" id="GO:0003700">
    <property type="term" value="F:DNA-binding transcription factor activity"/>
    <property type="evidence" value="ECO:0007669"/>
    <property type="project" value="TreeGrafter"/>
</dbReference>
<evidence type="ECO:0000256" key="2">
    <source>
        <dbReference type="ARBA" id="ARBA00023125"/>
    </source>
</evidence>
<feature type="domain" description="HTH tetR-type" evidence="5">
    <location>
        <begin position="14"/>
        <end position="74"/>
    </location>
</feature>
<dbReference type="Pfam" id="PF00440">
    <property type="entry name" value="TetR_N"/>
    <property type="match status" value="1"/>
</dbReference>
<evidence type="ECO:0000256" key="1">
    <source>
        <dbReference type="ARBA" id="ARBA00023015"/>
    </source>
</evidence>
<dbReference type="SUPFAM" id="SSF46689">
    <property type="entry name" value="Homeodomain-like"/>
    <property type="match status" value="1"/>
</dbReference>
<dbReference type="OrthoDB" id="9805134at2"/>
<sequence>MANDRSFQQQTSAGGTRERLLDEARDLFARDGYVGTSIRAIATATGIRESSVYNHVPSKQALLDAVLDRADARIEEIAAALSAPIADGQQAAALYEGIGLDELERLARGFLDAWLHDADLLAARRILTLEQYRSPALGARLRDLTIHRPLRFQTDLFGRLIASGAFIPADPAAVALSFWGPMLAIMGIAEQGDGEAEARRLLRNHLEHFRGLHIAAEGAAS</sequence>
<dbReference type="InterPro" id="IPR036271">
    <property type="entry name" value="Tet_transcr_reg_TetR-rel_C_sf"/>
</dbReference>
<keyword evidence="7" id="KW-1185">Reference proteome</keyword>
<dbReference type="InterPro" id="IPR050109">
    <property type="entry name" value="HTH-type_TetR-like_transc_reg"/>
</dbReference>
<dbReference type="EMBL" id="FWFG01000068">
    <property type="protein sequence ID" value="SLM92492.1"/>
    <property type="molecule type" value="Genomic_DNA"/>
</dbReference>
<evidence type="ECO:0000313" key="6">
    <source>
        <dbReference type="EMBL" id="SLM92492.1"/>
    </source>
</evidence>
<dbReference type="Proteomes" id="UP000195981">
    <property type="component" value="Unassembled WGS sequence"/>
</dbReference>
<protein>
    <submittedName>
        <fullName evidence="6">Transcriptional regulator, TetR family</fullName>
    </submittedName>
</protein>
<dbReference type="GO" id="GO:0000976">
    <property type="term" value="F:transcription cis-regulatory region binding"/>
    <property type="evidence" value="ECO:0007669"/>
    <property type="project" value="TreeGrafter"/>
</dbReference>
<dbReference type="PANTHER" id="PTHR30055">
    <property type="entry name" value="HTH-TYPE TRANSCRIPTIONAL REGULATOR RUTR"/>
    <property type="match status" value="1"/>
</dbReference>